<organism evidence="5 6">
    <name type="scientific">Kwoniella newhampshirensis</name>
    <dbReference type="NCBI Taxonomy" id="1651941"/>
    <lineage>
        <taxon>Eukaryota</taxon>
        <taxon>Fungi</taxon>
        <taxon>Dikarya</taxon>
        <taxon>Basidiomycota</taxon>
        <taxon>Agaricomycotina</taxon>
        <taxon>Tremellomycetes</taxon>
        <taxon>Tremellales</taxon>
        <taxon>Cryptococcaceae</taxon>
        <taxon>Kwoniella</taxon>
    </lineage>
</organism>
<dbReference type="GO" id="GO:0005737">
    <property type="term" value="C:cytoplasm"/>
    <property type="evidence" value="ECO:0007669"/>
    <property type="project" value="TreeGrafter"/>
</dbReference>
<feature type="region of interest" description="Disordered" evidence="2">
    <location>
        <begin position="78"/>
        <end position="181"/>
    </location>
</feature>
<proteinExistence type="inferred from homology"/>
<feature type="domain" description="SIN1-type PH" evidence="4">
    <location>
        <begin position="698"/>
        <end position="795"/>
    </location>
</feature>
<dbReference type="GO" id="GO:0005886">
    <property type="term" value="C:plasma membrane"/>
    <property type="evidence" value="ECO:0007669"/>
    <property type="project" value="TreeGrafter"/>
</dbReference>
<reference evidence="5 6" key="1">
    <citation type="journal article" date="2024" name="bioRxiv">
        <title>Comparative genomics of Cryptococcus and Kwoniella reveals pathogenesis evolution and contrasting karyotype dynamics via intercentromeric recombination or chromosome fusion.</title>
        <authorList>
            <person name="Coelho M.A."/>
            <person name="David-Palma M."/>
            <person name="Shea T."/>
            <person name="Bowers K."/>
            <person name="McGinley-Smith S."/>
            <person name="Mohammad A.W."/>
            <person name="Gnirke A."/>
            <person name="Yurkov A.M."/>
            <person name="Nowrousian M."/>
            <person name="Sun S."/>
            <person name="Cuomo C.A."/>
            <person name="Heitman J."/>
        </authorList>
    </citation>
    <scope>NUCLEOTIDE SEQUENCE [LARGE SCALE GENOMIC DNA]</scope>
    <source>
        <strain evidence="5 6">CBS 13917</strain>
    </source>
</reference>
<dbReference type="Pfam" id="PF16978">
    <property type="entry name" value="CRIM"/>
    <property type="match status" value="1"/>
</dbReference>
<dbReference type="Pfam" id="PF16979">
    <property type="entry name" value="SIN1_PH"/>
    <property type="match status" value="1"/>
</dbReference>
<accession>A0AAW0YHP0</accession>
<protein>
    <submittedName>
        <fullName evidence="5">Uncharacterized protein</fullName>
    </submittedName>
</protein>
<feature type="compositionally biased region" description="Acidic residues" evidence="2">
    <location>
        <begin position="279"/>
        <end position="288"/>
    </location>
</feature>
<gene>
    <name evidence="5" type="ORF">IAR55_005347</name>
</gene>
<dbReference type="InterPro" id="IPR031313">
    <property type="entry name" value="Sin1_PH_dom"/>
</dbReference>
<dbReference type="RefSeq" id="XP_066801007.1">
    <property type="nucleotide sequence ID" value="XM_066948439.1"/>
</dbReference>
<feature type="compositionally biased region" description="Low complexity" evidence="2">
    <location>
        <begin position="535"/>
        <end position="544"/>
    </location>
</feature>
<evidence type="ECO:0000259" key="3">
    <source>
        <dbReference type="Pfam" id="PF16978"/>
    </source>
</evidence>
<dbReference type="GO" id="GO:0005546">
    <property type="term" value="F:phosphatidylinositol-4,5-bisphosphate binding"/>
    <property type="evidence" value="ECO:0007669"/>
    <property type="project" value="TreeGrafter"/>
</dbReference>
<dbReference type="EMBL" id="JBCAWK010000010">
    <property type="protein sequence ID" value="KAK8847489.1"/>
    <property type="molecule type" value="Genomic_DNA"/>
</dbReference>
<dbReference type="InterPro" id="IPR031567">
    <property type="entry name" value="CRIM_dom"/>
</dbReference>
<evidence type="ECO:0000256" key="1">
    <source>
        <dbReference type="ARBA" id="ARBA00009407"/>
    </source>
</evidence>
<dbReference type="GO" id="GO:0038203">
    <property type="term" value="P:TORC2 signaling"/>
    <property type="evidence" value="ECO:0007669"/>
    <property type="project" value="TreeGrafter"/>
</dbReference>
<dbReference type="InterPro" id="IPR008828">
    <property type="entry name" value="Sin1/Avo1"/>
</dbReference>
<feature type="region of interest" description="Disordered" evidence="2">
    <location>
        <begin position="507"/>
        <end position="556"/>
    </location>
</feature>
<name>A0AAW0YHP0_9TREE</name>
<evidence type="ECO:0000313" key="5">
    <source>
        <dbReference type="EMBL" id="KAK8847489.1"/>
    </source>
</evidence>
<keyword evidence="6" id="KW-1185">Reference proteome</keyword>
<dbReference type="AlphaFoldDB" id="A0AAW0YHP0"/>
<dbReference type="PANTHER" id="PTHR13335">
    <property type="entry name" value="TARGET OF RAPAMYCIN COMPLEX 2 SUBUNIT MAPKAP1"/>
    <property type="match status" value="1"/>
</dbReference>
<dbReference type="GO" id="GO:0031932">
    <property type="term" value="C:TORC2 complex"/>
    <property type="evidence" value="ECO:0007669"/>
    <property type="project" value="InterPro"/>
</dbReference>
<comment type="caution">
    <text evidence="5">The sequence shown here is derived from an EMBL/GenBank/DDBJ whole genome shotgun (WGS) entry which is preliminary data.</text>
</comment>
<dbReference type="GeneID" id="92182605"/>
<feature type="region of interest" description="Disordered" evidence="2">
    <location>
        <begin position="279"/>
        <end position="310"/>
    </location>
</feature>
<feature type="compositionally biased region" description="Low complexity" evidence="2">
    <location>
        <begin position="290"/>
        <end position="301"/>
    </location>
</feature>
<evidence type="ECO:0000256" key="2">
    <source>
        <dbReference type="SAM" id="MobiDB-lite"/>
    </source>
</evidence>
<evidence type="ECO:0000259" key="4">
    <source>
        <dbReference type="Pfam" id="PF16979"/>
    </source>
</evidence>
<dbReference type="Proteomes" id="UP001388673">
    <property type="component" value="Unassembled WGS sequence"/>
</dbReference>
<dbReference type="InterPro" id="IPR011993">
    <property type="entry name" value="PH-like_dom_sf"/>
</dbReference>
<dbReference type="PANTHER" id="PTHR13335:SF1">
    <property type="entry name" value="TARGET OF RAPAMYCIN COMPLEX 2 SUBUNIT MAPKAP1"/>
    <property type="match status" value="1"/>
</dbReference>
<sequence>MAMISDVNYILQAIRLSSLRTTDDPLSPRIISLDPAFALNPYINASGLSDIDRWPEIKRALDSPPPEPSFLSGSDGFRSARMNGRDRLGSGAGAGGLNYTQTIMGPGRSGGAGMRVSGRTTQAGENRRTQAARNAHRANSSSSVTSTPLSPGKEKTPTTRTPTMDNGFFSPSGRPRADSAPAPVHLGLRPAAASTSIMTGTSMLTSGRGLGVGAGVSLLEKALSSSVISNEDTDLAAQVTPSAGYEIDDSTVGLGGPSDLGVTNGEIDGMAGTLVDEGSDVDEEEEAEGAGHARAQGQREASAIPDSRRVSTDTFEGVQLDFAPVTLSTVPPKPSALTAALHKYVPHLVSSSSSDSSPPISNVPVNPFFSLYATVAAPPNLPSVPLELYFPHSTKPTEPIVGRVRKDATVEEVTGYGLYKYWEEGRLPLLSAMESDESWTTVGWGLRIVEDDGEVDEDFPPLDRDSQISKFSYGQFAIVEATETQIRQNAAKASQIIRRSSRTLAAPKPFRPAAVPNGGNRANLSIPAAGGGGSSSTASSFSSSEHTPLGSFTGPGLSSTAMKGSMGLSSTSSDVVRLKVRVTASADVHFTTTINVPSDMYIADLTEVLCKKKRLQMPATDWVLCLADHTLALPLDRTVASLEGRTDLALVRRQWAVEHGLRIDDRRGGDPSASIFKRQSEPAPIQRFGPGLADFSQTYKKFTVQRKIAIGRHERVLAIDGDYIHIMPSESRAFFDSMKTTSFHITLVASCKLTGRAGGFKINVWREGAQKRYEFEAENQRQATDIVSTIRQLMKSYSSERISMLPPVRPASRK</sequence>
<comment type="similarity">
    <text evidence="1">Belongs to the SIN1 family.</text>
</comment>
<dbReference type="Gene3D" id="2.30.29.30">
    <property type="entry name" value="Pleckstrin-homology domain (PH domain)/Phosphotyrosine-binding domain (PTB)"/>
    <property type="match status" value="1"/>
</dbReference>
<dbReference type="KEGG" id="kne:92182605"/>
<feature type="domain" description="CRIM" evidence="3">
    <location>
        <begin position="363"/>
        <end position="489"/>
    </location>
</feature>
<evidence type="ECO:0000313" key="6">
    <source>
        <dbReference type="Proteomes" id="UP001388673"/>
    </source>
</evidence>
<feature type="compositionally biased region" description="Low complexity" evidence="2">
    <location>
        <begin position="131"/>
        <end position="151"/>
    </location>
</feature>